<dbReference type="AlphaFoldDB" id="A0AAD2FQZ0"/>
<reference evidence="1" key="1">
    <citation type="submission" date="2023-08" db="EMBL/GenBank/DDBJ databases">
        <authorList>
            <person name="Audoor S."/>
            <person name="Bilcke G."/>
        </authorList>
    </citation>
    <scope>NUCLEOTIDE SEQUENCE</scope>
</reference>
<organism evidence="1 2">
    <name type="scientific">Cylindrotheca closterium</name>
    <dbReference type="NCBI Taxonomy" id="2856"/>
    <lineage>
        <taxon>Eukaryota</taxon>
        <taxon>Sar</taxon>
        <taxon>Stramenopiles</taxon>
        <taxon>Ochrophyta</taxon>
        <taxon>Bacillariophyta</taxon>
        <taxon>Bacillariophyceae</taxon>
        <taxon>Bacillariophycidae</taxon>
        <taxon>Bacillariales</taxon>
        <taxon>Bacillariaceae</taxon>
        <taxon>Cylindrotheca</taxon>
    </lineage>
</organism>
<dbReference type="EMBL" id="CAKOGP040001759">
    <property type="protein sequence ID" value="CAJ1950138.1"/>
    <property type="molecule type" value="Genomic_DNA"/>
</dbReference>
<dbReference type="Proteomes" id="UP001295423">
    <property type="component" value="Unassembled WGS sequence"/>
</dbReference>
<dbReference type="InterPro" id="IPR053139">
    <property type="entry name" value="Surface_bspA-like"/>
</dbReference>
<proteinExistence type="predicted"/>
<name>A0AAD2FQZ0_9STRA</name>
<dbReference type="InterPro" id="IPR026906">
    <property type="entry name" value="LRR_5"/>
</dbReference>
<dbReference type="PANTHER" id="PTHR45661:SF3">
    <property type="entry name" value="IG-LIKE DOMAIN-CONTAINING PROTEIN"/>
    <property type="match status" value="1"/>
</dbReference>
<dbReference type="InterPro" id="IPR032675">
    <property type="entry name" value="LRR_dom_sf"/>
</dbReference>
<dbReference type="PANTHER" id="PTHR45661">
    <property type="entry name" value="SURFACE ANTIGEN"/>
    <property type="match status" value="1"/>
</dbReference>
<dbReference type="Pfam" id="PF13306">
    <property type="entry name" value="LRR_5"/>
    <property type="match status" value="2"/>
</dbReference>
<dbReference type="Gene3D" id="3.80.10.10">
    <property type="entry name" value="Ribonuclease Inhibitor"/>
    <property type="match status" value="2"/>
</dbReference>
<comment type="caution">
    <text evidence="1">The sequence shown here is derived from an EMBL/GenBank/DDBJ whole genome shotgun (WGS) entry which is preliminary data.</text>
</comment>
<accession>A0AAD2FQZ0</accession>
<keyword evidence="2" id="KW-1185">Reference proteome</keyword>
<gene>
    <name evidence="1" type="ORF">CYCCA115_LOCUS12441</name>
</gene>
<protein>
    <submittedName>
        <fullName evidence="1">Uncharacterized protein</fullName>
    </submittedName>
</protein>
<evidence type="ECO:0000313" key="1">
    <source>
        <dbReference type="EMBL" id="CAJ1950138.1"/>
    </source>
</evidence>
<sequence length="674" mass="75540">MTTPPRQPKRQRIVFLYKRDHQVDVVSNKEAEQGRIRTRMTTATIPSNVTHVKLDDDVSEIANRSFEQRVNLVEVELSSPCLERIGESAFEDCMSLRRVGFSLPSSSPSLVLLTSIGKNAFLLCESLRDLPLPAGLLTIEEGAFASCSSLEHVSIPSSVSSIGDCVFASCTSLRNLTFQKNDEDDDEEGLMQIGDRAFSCCSSLTTVKIPSTVRTIGKSAFELCHMLVQVNLLHSTMMEYIGEFTFAWCRGLTTIWLPTTLKRIGRGAFKGCTALRKIDLLQTQLETIGSEAFYDSGLRTLTVPRTVTNIGTCACQHCYMLGEVELQEGLKEISNWAFANCRSLRAIFLPSSLIRIGDGAFRDCFNMLGVEVTKNARVKFGQYVFQRCKGIYSISFQGTITDFPATTFAGCPQLKDDGCWMDATKIIPTNHAVYFSRGVTMQDFCRLIAQRCPLHITSIDITPFHMLIATPELRHDIFRALLRRYPLSWLSAGIIGAGNHTTMMDYLLNNVTPKVISFLQMVIQATIMERIRDGWGLARQQIAPMQRLVEELDLNLNNHNQNHNHNNNNTTRAGAAYYYYDNLAALRSSIFRLFQEMKRYEEEESLTILELALWKAKKAASGDIAIIMTMIEQADQRLISGSHVVIPSVLQYLWNVGSPRPPSIAFSATAQPEH</sequence>
<evidence type="ECO:0000313" key="2">
    <source>
        <dbReference type="Proteomes" id="UP001295423"/>
    </source>
</evidence>
<dbReference type="SUPFAM" id="SSF52058">
    <property type="entry name" value="L domain-like"/>
    <property type="match status" value="1"/>
</dbReference>